<dbReference type="PATRIC" id="fig|1029756.8.peg.1973"/>
<keyword evidence="1" id="KW-1133">Transmembrane helix</keyword>
<keyword evidence="1" id="KW-0812">Transmembrane</keyword>
<dbReference type="OrthoDB" id="5297034at2"/>
<feature type="transmembrane region" description="Helical" evidence="1">
    <location>
        <begin position="28"/>
        <end position="50"/>
    </location>
</feature>
<sequence length="105" mass="11199">MLTDTAAMIEKVKRDPEFYPVVKRRTRLAWVLSAVTLAVYFGFILLVAFAPGLLARPIGDGTMTVGIAAGVGTIVLAVALTGFYAHRANSDFDARIDSIVARAAS</sequence>
<dbReference type="InterPro" id="IPR052959">
    <property type="entry name" value="Inner_membrane_assoc"/>
</dbReference>
<evidence type="ECO:0000256" key="1">
    <source>
        <dbReference type="SAM" id="Phobius"/>
    </source>
</evidence>
<accession>V5SCF0</accession>
<keyword evidence="1" id="KW-0472">Membrane</keyword>
<dbReference type="HOGENOM" id="CLU_123372_2_1_5"/>
<proteinExistence type="predicted"/>
<dbReference type="PANTHER" id="PTHR38598:SF1">
    <property type="entry name" value="INNER MEMBRANE PROTEIN YJCH"/>
    <property type="match status" value="1"/>
</dbReference>
<name>V5SCF0_9HYPH</name>
<dbReference type="KEGG" id="hni:W911_09475"/>
<evidence type="ECO:0000313" key="2">
    <source>
        <dbReference type="EMBL" id="AHB48566.1"/>
    </source>
</evidence>
<feature type="transmembrane region" description="Helical" evidence="1">
    <location>
        <begin position="62"/>
        <end position="85"/>
    </location>
</feature>
<keyword evidence="3" id="KW-1185">Reference proteome</keyword>
<dbReference type="PANTHER" id="PTHR38598">
    <property type="entry name" value="INNER MEMBRANE PROTEIN YJCH"/>
    <property type="match status" value="1"/>
</dbReference>
<dbReference type="InterPro" id="IPR007436">
    <property type="entry name" value="DUF485"/>
</dbReference>
<dbReference type="AlphaFoldDB" id="V5SCF0"/>
<evidence type="ECO:0000313" key="3">
    <source>
        <dbReference type="Proteomes" id="UP000018542"/>
    </source>
</evidence>
<dbReference type="STRING" id="1029756.W911_09475"/>
<organism evidence="2 3">
    <name type="scientific">Hyphomicrobium nitrativorans NL23</name>
    <dbReference type="NCBI Taxonomy" id="1029756"/>
    <lineage>
        <taxon>Bacteria</taxon>
        <taxon>Pseudomonadati</taxon>
        <taxon>Pseudomonadota</taxon>
        <taxon>Alphaproteobacteria</taxon>
        <taxon>Hyphomicrobiales</taxon>
        <taxon>Hyphomicrobiaceae</taxon>
        <taxon>Hyphomicrobium</taxon>
    </lineage>
</organism>
<dbReference type="Pfam" id="PF04341">
    <property type="entry name" value="DUF485"/>
    <property type="match status" value="1"/>
</dbReference>
<dbReference type="Proteomes" id="UP000018542">
    <property type="component" value="Chromosome"/>
</dbReference>
<reference evidence="2 3" key="1">
    <citation type="journal article" date="2014" name="Genome Announc.">
        <title>Complete Genome Sequence of Hyphomicrobium nitrativorans Strain NL23, a Denitrifying Bacterium Isolated from Biofilm of a Methanol-Fed Denitrification System Treating Seawater at the Montreal Biodome.</title>
        <authorList>
            <person name="Martineau C."/>
            <person name="Villeneuve C."/>
            <person name="Mauffrey F."/>
            <person name="Villemur R."/>
        </authorList>
    </citation>
    <scope>NUCLEOTIDE SEQUENCE [LARGE SCALE GENOMIC DNA]</scope>
    <source>
        <strain evidence="2">NL23</strain>
    </source>
</reference>
<dbReference type="RefSeq" id="WP_023787260.1">
    <property type="nucleotide sequence ID" value="NC_022997.1"/>
</dbReference>
<dbReference type="EMBL" id="CP006912">
    <property type="protein sequence ID" value="AHB48566.1"/>
    <property type="molecule type" value="Genomic_DNA"/>
</dbReference>
<protein>
    <submittedName>
        <fullName evidence="2">Membrane protein</fullName>
    </submittedName>
</protein>
<dbReference type="GO" id="GO:0005886">
    <property type="term" value="C:plasma membrane"/>
    <property type="evidence" value="ECO:0007669"/>
    <property type="project" value="TreeGrafter"/>
</dbReference>
<gene>
    <name evidence="2" type="ORF">W911_09475</name>
</gene>